<dbReference type="CDD" id="cd00590">
    <property type="entry name" value="RRM_SF"/>
    <property type="match status" value="1"/>
</dbReference>
<dbReference type="Proteomes" id="UP001396334">
    <property type="component" value="Unassembled WGS sequence"/>
</dbReference>
<dbReference type="PANTHER" id="PTHR34427:SF5">
    <property type="entry name" value="DUF4283 DOMAIN-CONTAINING PROTEIN"/>
    <property type="match status" value="1"/>
</dbReference>
<dbReference type="SUPFAM" id="SSF54928">
    <property type="entry name" value="RNA-binding domain, RBD"/>
    <property type="match status" value="1"/>
</dbReference>
<reference evidence="4 5" key="1">
    <citation type="journal article" date="2024" name="G3 (Bethesda)">
        <title>Genome assembly of Hibiscus sabdariffa L. provides insights into metabolisms of medicinal natural products.</title>
        <authorList>
            <person name="Kim T."/>
        </authorList>
    </citation>
    <scope>NUCLEOTIDE SEQUENCE [LARGE SCALE GENOMIC DNA]</scope>
    <source>
        <strain evidence="4">TK-2024</strain>
        <tissue evidence="4">Old leaves</tissue>
    </source>
</reference>
<dbReference type="InterPro" id="IPR000504">
    <property type="entry name" value="RRM_dom"/>
</dbReference>
<name>A0ABR2TVQ3_9ROSI</name>
<dbReference type="PROSITE" id="PS50102">
    <property type="entry name" value="RRM"/>
    <property type="match status" value="1"/>
</dbReference>
<dbReference type="SMART" id="SM00360">
    <property type="entry name" value="RRM"/>
    <property type="match status" value="1"/>
</dbReference>
<protein>
    <recommendedName>
        <fullName evidence="3">RRM domain-containing protein</fullName>
    </recommendedName>
</protein>
<dbReference type="InterPro" id="IPR035979">
    <property type="entry name" value="RBD_domain_sf"/>
</dbReference>
<feature type="region of interest" description="Disordered" evidence="2">
    <location>
        <begin position="434"/>
        <end position="475"/>
    </location>
</feature>
<dbReference type="EMBL" id="JBBPBN010000004">
    <property type="protein sequence ID" value="KAK9041391.1"/>
    <property type="molecule type" value="Genomic_DNA"/>
</dbReference>
<evidence type="ECO:0000259" key="3">
    <source>
        <dbReference type="PROSITE" id="PS50102"/>
    </source>
</evidence>
<keyword evidence="1" id="KW-0694">RNA-binding</keyword>
<organism evidence="4 5">
    <name type="scientific">Hibiscus sabdariffa</name>
    <name type="common">roselle</name>
    <dbReference type="NCBI Taxonomy" id="183260"/>
    <lineage>
        <taxon>Eukaryota</taxon>
        <taxon>Viridiplantae</taxon>
        <taxon>Streptophyta</taxon>
        <taxon>Embryophyta</taxon>
        <taxon>Tracheophyta</taxon>
        <taxon>Spermatophyta</taxon>
        <taxon>Magnoliopsida</taxon>
        <taxon>eudicotyledons</taxon>
        <taxon>Gunneridae</taxon>
        <taxon>Pentapetalae</taxon>
        <taxon>rosids</taxon>
        <taxon>malvids</taxon>
        <taxon>Malvales</taxon>
        <taxon>Malvaceae</taxon>
        <taxon>Malvoideae</taxon>
        <taxon>Hibiscus</taxon>
    </lineage>
</organism>
<evidence type="ECO:0000256" key="1">
    <source>
        <dbReference type="PROSITE-ProRule" id="PRU00176"/>
    </source>
</evidence>
<evidence type="ECO:0000313" key="4">
    <source>
        <dbReference type="EMBL" id="KAK9041391.1"/>
    </source>
</evidence>
<dbReference type="PANTHER" id="PTHR34427">
    <property type="entry name" value="DUF4283 DOMAIN PROTEIN"/>
    <property type="match status" value="1"/>
</dbReference>
<evidence type="ECO:0000313" key="5">
    <source>
        <dbReference type="Proteomes" id="UP001396334"/>
    </source>
</evidence>
<feature type="compositionally biased region" description="Polar residues" evidence="2">
    <location>
        <begin position="458"/>
        <end position="470"/>
    </location>
</feature>
<gene>
    <name evidence="4" type="ORF">V6N11_016493</name>
</gene>
<dbReference type="InterPro" id="IPR012677">
    <property type="entry name" value="Nucleotide-bd_a/b_plait_sf"/>
</dbReference>
<feature type="domain" description="RRM" evidence="3">
    <location>
        <begin position="38"/>
        <end position="118"/>
    </location>
</feature>
<dbReference type="Pfam" id="PF00076">
    <property type="entry name" value="RRM_1"/>
    <property type="match status" value="1"/>
</dbReference>
<feature type="compositionally biased region" description="Low complexity" evidence="2">
    <location>
        <begin position="445"/>
        <end position="457"/>
    </location>
</feature>
<evidence type="ECO:0000256" key="2">
    <source>
        <dbReference type="SAM" id="MobiDB-lite"/>
    </source>
</evidence>
<comment type="caution">
    <text evidence="4">The sequence shown here is derived from an EMBL/GenBank/DDBJ whole genome shotgun (WGS) entry which is preliminary data.</text>
</comment>
<proteinExistence type="predicted"/>
<accession>A0ABR2TVQ3</accession>
<keyword evidence="5" id="KW-1185">Reference proteome</keyword>
<sequence>MFRSLQQTRNVGVGRVGYGRESKENGKGTFANSAGYGVTVFVNYVSKRIHWRTLKEVFSAYGKVLRVFIAYNNARRIYSKSTFAFVRYASQKDAERAIEEGNGRRMDGFNITVELEKTLVAKKQPFVREQSKNAHSRQEVRKVYAKVTKDKSYKDALLERLEPQRQEESAIPDGQMKEKFFGRENINISASIPSSDLEVEQVEILWDLKQSLLESWFEEIDTLANFMSEKKLKIWVSIVGIPIHAWHPTIIKSIASHWGKVLKIDEDTISRNRFDCARVLVGVSSVSDVPLFAAVSVNGEKFYVKVLTANFEDNRCWIDEGRVEFPSEEGCEVGEEEDRQATLSADAGLNLKSYNGNEVEYTQLHVAQESADPLDVPIVKGPGLSCSFSDSSEPIAPVLDRETGLFSIKPKYIKSSKILSPWNLRIKLGKQPRVNSKPCVDATKSSKPSTSSESQHSVSNDSIGKNSASPSPFGFSAEDEAEATLKVATTLGFSFIASKEEVLHRFRSIEEEN</sequence>
<dbReference type="Gene3D" id="3.30.70.330">
    <property type="match status" value="1"/>
</dbReference>